<evidence type="ECO:0000256" key="10">
    <source>
        <dbReference type="SAM" id="SignalP"/>
    </source>
</evidence>
<dbReference type="InterPro" id="IPR036055">
    <property type="entry name" value="LDL_receptor-like_sf"/>
</dbReference>
<keyword evidence="6" id="KW-0472">Membrane</keyword>
<feature type="signal peptide" evidence="10">
    <location>
        <begin position="1"/>
        <end position="18"/>
    </location>
</feature>
<feature type="disulfide bond" evidence="8">
    <location>
        <begin position="156"/>
        <end position="171"/>
    </location>
</feature>
<keyword evidence="10" id="KW-0732">Signal</keyword>
<keyword evidence="5" id="KW-1133">Transmembrane helix</keyword>
<keyword evidence="3" id="KW-0812">Transmembrane</keyword>
<dbReference type="GO" id="GO:0012505">
    <property type="term" value="C:endomembrane system"/>
    <property type="evidence" value="ECO:0007669"/>
    <property type="project" value="UniProtKB-SubCell"/>
</dbReference>
<dbReference type="PROSITE" id="PS01209">
    <property type="entry name" value="LDLRA_1"/>
    <property type="match status" value="1"/>
</dbReference>
<dbReference type="Proteomes" id="UP000728032">
    <property type="component" value="Unassembled WGS sequence"/>
</dbReference>
<feature type="compositionally biased region" description="Polar residues" evidence="9">
    <location>
        <begin position="265"/>
        <end position="274"/>
    </location>
</feature>
<dbReference type="GO" id="GO:0016192">
    <property type="term" value="P:vesicle-mediated transport"/>
    <property type="evidence" value="ECO:0007669"/>
    <property type="project" value="UniProtKB-ARBA"/>
</dbReference>
<evidence type="ECO:0000256" key="9">
    <source>
        <dbReference type="SAM" id="MobiDB-lite"/>
    </source>
</evidence>
<protein>
    <submittedName>
        <fullName evidence="11">Uncharacterized protein</fullName>
    </submittedName>
</protein>
<feature type="region of interest" description="Disordered" evidence="9">
    <location>
        <begin position="226"/>
        <end position="304"/>
    </location>
</feature>
<evidence type="ECO:0000313" key="11">
    <source>
        <dbReference type="EMBL" id="CAD7653159.1"/>
    </source>
</evidence>
<dbReference type="InterPro" id="IPR023415">
    <property type="entry name" value="LDLR_class-A_CS"/>
</dbReference>
<evidence type="ECO:0000313" key="12">
    <source>
        <dbReference type="Proteomes" id="UP000728032"/>
    </source>
</evidence>
<evidence type="ECO:0000256" key="2">
    <source>
        <dbReference type="ARBA" id="ARBA00004308"/>
    </source>
</evidence>
<dbReference type="PROSITE" id="PS50068">
    <property type="entry name" value="LDLRA_2"/>
    <property type="match status" value="2"/>
</dbReference>
<keyword evidence="12" id="KW-1185">Reference proteome</keyword>
<feature type="disulfide bond" evidence="8">
    <location>
        <begin position="212"/>
        <end position="227"/>
    </location>
</feature>
<evidence type="ECO:0000256" key="4">
    <source>
        <dbReference type="ARBA" id="ARBA00022737"/>
    </source>
</evidence>
<feature type="chain" id="PRO_5036211927" evidence="10">
    <location>
        <begin position="19"/>
        <end position="321"/>
    </location>
</feature>
<dbReference type="OrthoDB" id="6516886at2759"/>
<dbReference type="GO" id="GO:0005886">
    <property type="term" value="C:plasma membrane"/>
    <property type="evidence" value="ECO:0007669"/>
    <property type="project" value="TreeGrafter"/>
</dbReference>
<keyword evidence="7 8" id="KW-1015">Disulfide bond</keyword>
<dbReference type="AlphaFoldDB" id="A0A7R9QP68"/>
<feature type="compositionally biased region" description="Acidic residues" evidence="9">
    <location>
        <begin position="53"/>
        <end position="62"/>
    </location>
</feature>
<reference evidence="11" key="1">
    <citation type="submission" date="2020-11" db="EMBL/GenBank/DDBJ databases">
        <authorList>
            <person name="Tran Van P."/>
        </authorList>
    </citation>
    <scope>NUCLEOTIDE SEQUENCE</scope>
</reference>
<accession>A0A7R9QP68</accession>
<dbReference type="Pfam" id="PF00057">
    <property type="entry name" value="Ldl_recept_a"/>
    <property type="match status" value="1"/>
</dbReference>
<evidence type="ECO:0000256" key="1">
    <source>
        <dbReference type="ARBA" id="ARBA00004167"/>
    </source>
</evidence>
<comment type="caution">
    <text evidence="8">Lacks conserved residue(s) required for the propagation of feature annotation.</text>
</comment>
<dbReference type="InterPro" id="IPR002172">
    <property type="entry name" value="LDrepeatLR_classA_rpt"/>
</dbReference>
<dbReference type="Gene3D" id="4.10.400.10">
    <property type="entry name" value="Low-density Lipoprotein Receptor"/>
    <property type="match status" value="2"/>
</dbReference>
<dbReference type="EMBL" id="CAJPVJ010006339">
    <property type="protein sequence ID" value="CAG2170346.1"/>
    <property type="molecule type" value="Genomic_DNA"/>
</dbReference>
<gene>
    <name evidence="11" type="ORF">ONB1V03_LOCUS9817</name>
</gene>
<dbReference type="PANTHER" id="PTHR24270">
    <property type="entry name" value="LOW-DENSITY LIPOPROTEIN RECEPTOR-RELATED"/>
    <property type="match status" value="1"/>
</dbReference>
<feature type="compositionally biased region" description="Basic and acidic residues" evidence="9">
    <location>
        <begin position="229"/>
        <end position="251"/>
    </location>
</feature>
<feature type="region of interest" description="Disordered" evidence="9">
    <location>
        <begin position="44"/>
        <end position="123"/>
    </location>
</feature>
<comment type="subcellular location">
    <subcellularLocation>
        <location evidence="2">Endomembrane system</location>
    </subcellularLocation>
    <subcellularLocation>
        <location evidence="1">Membrane</location>
        <topology evidence="1">Single-pass membrane protein</topology>
    </subcellularLocation>
</comment>
<evidence type="ECO:0000256" key="8">
    <source>
        <dbReference type="PROSITE-ProRule" id="PRU00124"/>
    </source>
</evidence>
<dbReference type="CDD" id="cd00112">
    <property type="entry name" value="LDLa"/>
    <property type="match status" value="2"/>
</dbReference>
<dbReference type="SMART" id="SM00192">
    <property type="entry name" value="LDLa"/>
    <property type="match status" value="2"/>
</dbReference>
<name>A0A7R9QP68_9ACAR</name>
<dbReference type="SUPFAM" id="SSF57424">
    <property type="entry name" value="LDL receptor-like module"/>
    <property type="match status" value="2"/>
</dbReference>
<feature type="compositionally biased region" description="Pro residues" evidence="9">
    <location>
        <begin position="286"/>
        <end position="295"/>
    </location>
</feature>
<organism evidence="11">
    <name type="scientific">Oppiella nova</name>
    <dbReference type="NCBI Taxonomy" id="334625"/>
    <lineage>
        <taxon>Eukaryota</taxon>
        <taxon>Metazoa</taxon>
        <taxon>Ecdysozoa</taxon>
        <taxon>Arthropoda</taxon>
        <taxon>Chelicerata</taxon>
        <taxon>Arachnida</taxon>
        <taxon>Acari</taxon>
        <taxon>Acariformes</taxon>
        <taxon>Sarcoptiformes</taxon>
        <taxon>Oribatida</taxon>
        <taxon>Brachypylina</taxon>
        <taxon>Oppioidea</taxon>
        <taxon>Oppiidae</taxon>
        <taxon>Oppiella</taxon>
    </lineage>
</organism>
<evidence type="ECO:0000256" key="3">
    <source>
        <dbReference type="ARBA" id="ARBA00022692"/>
    </source>
</evidence>
<keyword evidence="4" id="KW-0677">Repeat</keyword>
<dbReference type="PRINTS" id="PR00261">
    <property type="entry name" value="LDLRECEPTOR"/>
</dbReference>
<dbReference type="EMBL" id="OC921164">
    <property type="protein sequence ID" value="CAD7653159.1"/>
    <property type="molecule type" value="Genomic_DNA"/>
</dbReference>
<proteinExistence type="predicted"/>
<evidence type="ECO:0000256" key="5">
    <source>
        <dbReference type="ARBA" id="ARBA00022989"/>
    </source>
</evidence>
<evidence type="ECO:0000256" key="6">
    <source>
        <dbReference type="ARBA" id="ARBA00023136"/>
    </source>
</evidence>
<evidence type="ECO:0000256" key="7">
    <source>
        <dbReference type="ARBA" id="ARBA00023157"/>
    </source>
</evidence>
<dbReference type="InterPro" id="IPR050685">
    <property type="entry name" value="LDLR"/>
</dbReference>
<sequence>MNLISITLIVCLIQVSFAAYIDTTGADTTLSEVIVESESENLFTDKHQKLQSDLDDEDEDNGDSDHDISNQDDDLDAKPELTPVQELGPDESDLPVQPAVDQNRPQIPGSSDPLPQPDYSAVSGRGYPQTCHSGQYQCQKTDPTAPTRCIPQEWRCNGMRDCENSDDESGCSTDQLSRGRSPHQKCTQEQYQCHGTGINSVPSQCIESRHVCDGTYHCSYGDDEANCGARRDERREDRRTDDRRDDRRDPQHYPNYAHTRRYETAVNSNDQTVANRAPDPVDRYRPQPPAQPQPQPNDRKSEEYVQRLEWRDRCFRSCLKY</sequence>